<dbReference type="GO" id="GO:0005739">
    <property type="term" value="C:mitochondrion"/>
    <property type="evidence" value="ECO:0007669"/>
    <property type="project" value="UniProtKB-SubCell"/>
</dbReference>
<dbReference type="VEuPathDB" id="VectorBase:PPAPM1_009441"/>
<evidence type="ECO:0000256" key="2">
    <source>
        <dbReference type="ARBA" id="ARBA00022737"/>
    </source>
</evidence>
<evidence type="ECO:0000256" key="6">
    <source>
        <dbReference type="ARBA" id="ARBA00023602"/>
    </source>
</evidence>
<dbReference type="GO" id="GO:0005634">
    <property type="term" value="C:nucleus"/>
    <property type="evidence" value="ECO:0007669"/>
    <property type="project" value="TreeGrafter"/>
</dbReference>
<dbReference type="SMART" id="SM00028">
    <property type="entry name" value="TPR"/>
    <property type="match status" value="1"/>
</dbReference>
<dbReference type="PANTHER" id="PTHR46035:SF1">
    <property type="entry name" value="TETRATRICOPEPTIDE REPEAT PROTEIN 4"/>
    <property type="match status" value="1"/>
</dbReference>
<keyword evidence="5" id="KW-1015">Disulfide bond</keyword>
<evidence type="ECO:0000256" key="5">
    <source>
        <dbReference type="ARBA" id="ARBA00023157"/>
    </source>
</evidence>
<dbReference type="Pfam" id="PF18972">
    <property type="entry name" value="Wheel"/>
    <property type="match status" value="1"/>
</dbReference>
<dbReference type="AlphaFoldDB" id="A0A1B0DCI9"/>
<dbReference type="InterPro" id="IPR044059">
    <property type="entry name" value="Csn1/TTC4_wheel"/>
</dbReference>
<comment type="subcellular location">
    <subcellularLocation>
        <location evidence="1">Mitochondrion</location>
    </subcellularLocation>
</comment>
<reference evidence="8" key="1">
    <citation type="submission" date="2022-08" db="UniProtKB">
        <authorList>
            <consortium name="EnsemblMetazoa"/>
        </authorList>
    </citation>
    <scope>IDENTIFICATION</scope>
    <source>
        <strain evidence="8">Israel</strain>
    </source>
</reference>
<dbReference type="PROSITE" id="PS50005">
    <property type="entry name" value="TPR"/>
    <property type="match status" value="1"/>
</dbReference>
<dbReference type="Gene3D" id="1.25.40.10">
    <property type="entry name" value="Tetratricopeptide repeat domain"/>
    <property type="match status" value="1"/>
</dbReference>
<dbReference type="SUPFAM" id="SSF48452">
    <property type="entry name" value="TPR-like"/>
    <property type="match status" value="1"/>
</dbReference>
<keyword evidence="3" id="KW-0802">TPR repeat</keyword>
<sequence length="444" mass="52376">MAKQMSDEERIELAAKLDKELDEFIDGLEKRRYTEGWPEDRWQEEMEKHPFFMKRLPEVGEEVDPLVEGMQQLKYDPLENTPEELAANYKEDGNFHMKHRKYRISIFSYTEGIRAKCENNELNAALYNNRSAAHFFLKNYRSALLDAQKALELKPDYKKAHIRAAKCAEALQKYDLCVELCDQILSGDSGEKDILKLRQTCCARKAEKERQERKLAAEQKRKLDEQQKTINEIKKRKIRFEEIENQTFTDITMDILKPKYAPVEDFPVCLSPDGQLCWPVVFCFPEYNVSDFQQQLDESFTLADCIQDILFENEDRDEEGKYNIDNVRVYYENTILGKPFTANLTNTLKEITQLETKMSDFPTKEERTVCWTNKDKYWECLDKNAPTHSTTSGAEEPAACLELRKLFEKNCPGQWVKHFDRKRSYELFKRRMEQGFDPLEKKTK</sequence>
<name>A0A1B0DCI9_PHLPP</name>
<dbReference type="SUPFAM" id="SSF47694">
    <property type="entry name" value="Cytochrome c oxidase subunit h"/>
    <property type="match status" value="1"/>
</dbReference>
<keyword evidence="2" id="KW-0677">Repeat</keyword>
<feature type="domain" description="Cns1/TTC4 wheel" evidence="7">
    <location>
        <begin position="272"/>
        <end position="334"/>
    </location>
</feature>
<evidence type="ECO:0000259" key="7">
    <source>
        <dbReference type="Pfam" id="PF18972"/>
    </source>
</evidence>
<dbReference type="Pfam" id="PF02297">
    <property type="entry name" value="COX6B"/>
    <property type="match status" value="1"/>
</dbReference>
<dbReference type="PANTHER" id="PTHR46035">
    <property type="entry name" value="TETRATRICOPEPTIDE REPEAT PROTEIN 4"/>
    <property type="match status" value="1"/>
</dbReference>
<evidence type="ECO:0000313" key="9">
    <source>
        <dbReference type="Proteomes" id="UP000092462"/>
    </source>
</evidence>
<accession>A0A1B0DCI9</accession>
<dbReference type="InterPro" id="IPR019734">
    <property type="entry name" value="TPR_rpt"/>
</dbReference>
<evidence type="ECO:0000256" key="4">
    <source>
        <dbReference type="ARBA" id="ARBA00023128"/>
    </source>
</evidence>
<dbReference type="Proteomes" id="UP000092462">
    <property type="component" value="Unassembled WGS sequence"/>
</dbReference>
<proteinExistence type="inferred from homology"/>
<keyword evidence="9" id="KW-1185">Reference proteome</keyword>
<dbReference type="InterPro" id="IPR048280">
    <property type="entry name" value="COX6B-like"/>
</dbReference>
<dbReference type="Gene3D" id="1.10.10.140">
    <property type="entry name" value="Cytochrome c oxidase, subunit VIb"/>
    <property type="match status" value="1"/>
</dbReference>
<dbReference type="GO" id="GO:0005829">
    <property type="term" value="C:cytosol"/>
    <property type="evidence" value="ECO:0007669"/>
    <property type="project" value="TreeGrafter"/>
</dbReference>
<dbReference type="VEuPathDB" id="VectorBase:PPAI005528"/>
<evidence type="ECO:0000313" key="8">
    <source>
        <dbReference type="EnsemblMetazoa" id="PPAI005528-PA"/>
    </source>
</evidence>
<protein>
    <recommendedName>
        <fullName evidence="7">Cns1/TTC4 wheel domain-containing protein</fullName>
    </recommendedName>
</protein>
<dbReference type="GO" id="GO:0006457">
    <property type="term" value="P:protein folding"/>
    <property type="evidence" value="ECO:0007669"/>
    <property type="project" value="TreeGrafter"/>
</dbReference>
<dbReference type="GO" id="GO:0030544">
    <property type="term" value="F:Hsp70 protein binding"/>
    <property type="evidence" value="ECO:0007669"/>
    <property type="project" value="TreeGrafter"/>
</dbReference>
<evidence type="ECO:0000256" key="1">
    <source>
        <dbReference type="ARBA" id="ARBA00004173"/>
    </source>
</evidence>
<organism evidence="8 9">
    <name type="scientific">Phlebotomus papatasi</name>
    <name type="common">Sandfly</name>
    <dbReference type="NCBI Taxonomy" id="29031"/>
    <lineage>
        <taxon>Eukaryota</taxon>
        <taxon>Metazoa</taxon>
        <taxon>Ecdysozoa</taxon>
        <taxon>Arthropoda</taxon>
        <taxon>Hexapoda</taxon>
        <taxon>Insecta</taxon>
        <taxon>Pterygota</taxon>
        <taxon>Neoptera</taxon>
        <taxon>Endopterygota</taxon>
        <taxon>Diptera</taxon>
        <taxon>Nematocera</taxon>
        <taxon>Psychodoidea</taxon>
        <taxon>Psychodidae</taxon>
        <taxon>Phlebotomus</taxon>
        <taxon>Phlebotomus</taxon>
    </lineage>
</organism>
<dbReference type="InterPro" id="IPR011990">
    <property type="entry name" value="TPR-like_helical_dom_sf"/>
</dbReference>
<dbReference type="EMBL" id="AJVK01005127">
    <property type="status" value="NOT_ANNOTATED_CDS"/>
    <property type="molecule type" value="Genomic_DNA"/>
</dbReference>
<dbReference type="InterPro" id="IPR036549">
    <property type="entry name" value="CX6/COA6-like_sf"/>
</dbReference>
<evidence type="ECO:0000256" key="3">
    <source>
        <dbReference type="ARBA" id="ARBA00022803"/>
    </source>
</evidence>
<keyword evidence="4" id="KW-0496">Mitochondrion</keyword>
<dbReference type="GO" id="GO:0051879">
    <property type="term" value="F:Hsp90 protein binding"/>
    <property type="evidence" value="ECO:0007669"/>
    <property type="project" value="InterPro"/>
</dbReference>
<dbReference type="EnsemblMetazoa" id="PPAI005528-RA">
    <property type="protein sequence ID" value="PPAI005528-PA"/>
    <property type="gene ID" value="PPAI005528"/>
</dbReference>
<dbReference type="VEuPathDB" id="VectorBase:PPAPM1_000019"/>
<comment type="similarity">
    <text evidence="6">Belongs to the TTC4 family.</text>
</comment>